<comment type="caution">
    <text evidence="2">The sequence shown here is derived from an EMBL/GenBank/DDBJ whole genome shotgun (WGS) entry which is preliminary data.</text>
</comment>
<feature type="signal peptide" evidence="1">
    <location>
        <begin position="1"/>
        <end position="21"/>
    </location>
</feature>
<sequence length="88" mass="9709">MMPIRILLLLLGLSYLLSASAIPATRTQNLNPQYSSALPFSTQLENGEMKEQVDMDEGLIESSRRMLQDYNGGTDAEANTVHDPKIPS</sequence>
<reference evidence="2" key="1">
    <citation type="submission" date="2023-10" db="EMBL/GenBank/DDBJ databases">
        <title>Chromosome-level genome of the transformable northern wattle, Acacia crassicarpa.</title>
        <authorList>
            <person name="Massaro I."/>
            <person name="Sinha N.R."/>
            <person name="Poethig S."/>
            <person name="Leichty A.R."/>
        </authorList>
    </citation>
    <scope>NUCLEOTIDE SEQUENCE</scope>
    <source>
        <strain evidence="2">Acra3RX</strain>
        <tissue evidence="2">Leaf</tissue>
    </source>
</reference>
<keyword evidence="1" id="KW-0732">Signal</keyword>
<dbReference type="AlphaFoldDB" id="A0AAE1TFP8"/>
<evidence type="ECO:0000313" key="3">
    <source>
        <dbReference type="Proteomes" id="UP001293593"/>
    </source>
</evidence>
<organism evidence="2 3">
    <name type="scientific">Acacia crassicarpa</name>
    <name type="common">northern wattle</name>
    <dbReference type="NCBI Taxonomy" id="499986"/>
    <lineage>
        <taxon>Eukaryota</taxon>
        <taxon>Viridiplantae</taxon>
        <taxon>Streptophyta</taxon>
        <taxon>Embryophyta</taxon>
        <taxon>Tracheophyta</taxon>
        <taxon>Spermatophyta</taxon>
        <taxon>Magnoliopsida</taxon>
        <taxon>eudicotyledons</taxon>
        <taxon>Gunneridae</taxon>
        <taxon>Pentapetalae</taxon>
        <taxon>rosids</taxon>
        <taxon>fabids</taxon>
        <taxon>Fabales</taxon>
        <taxon>Fabaceae</taxon>
        <taxon>Caesalpinioideae</taxon>
        <taxon>mimosoid clade</taxon>
        <taxon>Acacieae</taxon>
        <taxon>Acacia</taxon>
    </lineage>
</organism>
<evidence type="ECO:0000256" key="1">
    <source>
        <dbReference type="SAM" id="SignalP"/>
    </source>
</evidence>
<dbReference type="Proteomes" id="UP001293593">
    <property type="component" value="Unassembled WGS sequence"/>
</dbReference>
<gene>
    <name evidence="2" type="ORF">QN277_013500</name>
</gene>
<feature type="chain" id="PRO_5042280677" evidence="1">
    <location>
        <begin position="22"/>
        <end position="88"/>
    </location>
</feature>
<keyword evidence="3" id="KW-1185">Reference proteome</keyword>
<proteinExistence type="predicted"/>
<name>A0AAE1TFP8_9FABA</name>
<protein>
    <submittedName>
        <fullName evidence="2">Uncharacterized protein</fullName>
    </submittedName>
</protein>
<dbReference type="EMBL" id="JAWXYG010000002">
    <property type="protein sequence ID" value="KAK4282080.1"/>
    <property type="molecule type" value="Genomic_DNA"/>
</dbReference>
<evidence type="ECO:0000313" key="2">
    <source>
        <dbReference type="EMBL" id="KAK4282080.1"/>
    </source>
</evidence>
<accession>A0AAE1TFP8</accession>